<dbReference type="InterPro" id="IPR009044">
    <property type="entry name" value="ssDNA-bd_transcriptional_reg"/>
</dbReference>
<sequence>MSRRIRGAHQHASKLVEVGQRNASAHQVRTHWRKAVSKLIKISEHKAFKVQPVLIKGEKLISVRQMYTTKNDPEWKHGKAGITTTYEELRKVFKRAKALHEDEATEYEDIFGELAKPSDKESKKAKPAKSTTKKKKVKT</sequence>
<reference evidence="2 3" key="1">
    <citation type="submission" date="2019-06" db="EMBL/GenBank/DDBJ databases">
        <authorList>
            <person name="Kincaid V.D."/>
            <person name="Fuller A."/>
            <person name="Hodges K."/>
            <person name="Bansal M."/>
            <person name="Essig J."/>
            <person name="Johnson A."/>
        </authorList>
    </citation>
    <scope>NUCLEOTIDE SEQUENCE [LARGE SCALE GENOMIC DNA]</scope>
</reference>
<protein>
    <submittedName>
        <fullName evidence="2">SsDNA binding protein</fullName>
    </submittedName>
</protein>
<dbReference type="RefSeq" id="YP_009903774.1">
    <property type="nucleotide sequence ID" value="NC_049849.1"/>
</dbReference>
<feature type="region of interest" description="Disordered" evidence="1">
    <location>
        <begin position="116"/>
        <end position="139"/>
    </location>
</feature>
<dbReference type="Gene3D" id="2.30.31.10">
    <property type="entry name" value="Transcriptional Coactivator Pc4, Chain A"/>
    <property type="match status" value="1"/>
</dbReference>
<dbReference type="KEGG" id="vg:56136050"/>
<proteinExistence type="predicted"/>
<dbReference type="EMBL" id="MN094788">
    <property type="protein sequence ID" value="QDH83575.1"/>
    <property type="molecule type" value="Genomic_DNA"/>
</dbReference>
<accession>A0A514CSY0</accession>
<dbReference type="GO" id="GO:0006355">
    <property type="term" value="P:regulation of DNA-templated transcription"/>
    <property type="evidence" value="ECO:0007669"/>
    <property type="project" value="InterPro"/>
</dbReference>
<organism evidence="2 3">
    <name type="scientific">Achromobacter phage Motura</name>
    <dbReference type="NCBI Taxonomy" id="2591403"/>
    <lineage>
        <taxon>Viruses</taxon>
        <taxon>Duplodnaviria</taxon>
        <taxon>Heunggongvirae</taxon>
        <taxon>Uroviricota</taxon>
        <taxon>Caudoviricetes</taxon>
        <taxon>Moturavirus</taxon>
        <taxon>Moturavirus motura</taxon>
    </lineage>
</organism>
<evidence type="ECO:0000313" key="3">
    <source>
        <dbReference type="Proteomes" id="UP000320799"/>
    </source>
</evidence>
<dbReference type="Proteomes" id="UP000320799">
    <property type="component" value="Segment"/>
</dbReference>
<feature type="compositionally biased region" description="Basic residues" evidence="1">
    <location>
        <begin position="125"/>
        <end position="139"/>
    </location>
</feature>
<evidence type="ECO:0000256" key="1">
    <source>
        <dbReference type="SAM" id="MobiDB-lite"/>
    </source>
</evidence>
<evidence type="ECO:0000313" key="2">
    <source>
        <dbReference type="EMBL" id="QDH83575.1"/>
    </source>
</evidence>
<keyword evidence="3" id="KW-1185">Reference proteome</keyword>
<name>A0A514CSY0_9CAUD</name>
<dbReference type="GO" id="GO:0003677">
    <property type="term" value="F:DNA binding"/>
    <property type="evidence" value="ECO:0007669"/>
    <property type="project" value="InterPro"/>
</dbReference>
<dbReference type="GeneID" id="56136050"/>